<dbReference type="RefSeq" id="WP_167960891.1">
    <property type="nucleotide sequence ID" value="NZ_JAATJJ010000001.1"/>
</dbReference>
<dbReference type="Pfam" id="PF12679">
    <property type="entry name" value="ABC2_membrane_2"/>
    <property type="match status" value="1"/>
</dbReference>
<feature type="transmembrane region" description="Helical" evidence="6">
    <location>
        <begin position="220"/>
        <end position="238"/>
    </location>
</feature>
<feature type="transmembrane region" description="Helical" evidence="6">
    <location>
        <begin position="139"/>
        <end position="158"/>
    </location>
</feature>
<dbReference type="PANTHER" id="PTHR30294:SF29">
    <property type="entry name" value="MULTIDRUG ABC TRANSPORTER PERMEASE YBHS-RELATED"/>
    <property type="match status" value="1"/>
</dbReference>
<accession>A0A846R057</accession>
<feature type="transmembrane region" description="Helical" evidence="6">
    <location>
        <begin position="56"/>
        <end position="74"/>
    </location>
</feature>
<keyword evidence="2" id="KW-1003">Cell membrane</keyword>
<evidence type="ECO:0000256" key="2">
    <source>
        <dbReference type="ARBA" id="ARBA00022475"/>
    </source>
</evidence>
<protein>
    <submittedName>
        <fullName evidence="7">ABC-2 type transport system permease protein</fullName>
    </submittedName>
</protein>
<dbReference type="GO" id="GO:0005886">
    <property type="term" value="C:plasma membrane"/>
    <property type="evidence" value="ECO:0007669"/>
    <property type="project" value="UniProtKB-SubCell"/>
</dbReference>
<reference evidence="7 8" key="1">
    <citation type="submission" date="2020-03" db="EMBL/GenBank/DDBJ databases">
        <title>Genomic Encyclopedia of Type Strains, Phase IV (KMG-IV): sequencing the most valuable type-strain genomes for metagenomic binning, comparative biology and taxonomic classification.</title>
        <authorList>
            <person name="Goeker M."/>
        </authorList>
    </citation>
    <scope>NUCLEOTIDE SEQUENCE [LARGE SCALE GENOMIC DNA]</scope>
    <source>
        <strain evidence="7 8">DSM 29762</strain>
    </source>
</reference>
<evidence type="ECO:0000313" key="8">
    <source>
        <dbReference type="Proteomes" id="UP000590442"/>
    </source>
</evidence>
<dbReference type="InterPro" id="IPR051449">
    <property type="entry name" value="ABC-2_transporter_component"/>
</dbReference>
<keyword evidence="8" id="KW-1185">Reference proteome</keyword>
<dbReference type="AlphaFoldDB" id="A0A846R057"/>
<name>A0A846R057_9FLAO</name>
<dbReference type="PANTHER" id="PTHR30294">
    <property type="entry name" value="MEMBRANE COMPONENT OF ABC TRANSPORTER YHHJ-RELATED"/>
    <property type="match status" value="1"/>
</dbReference>
<comment type="subcellular location">
    <subcellularLocation>
        <location evidence="1">Cell membrane</location>
        <topology evidence="1">Multi-pass membrane protein</topology>
    </subcellularLocation>
</comment>
<feature type="transmembrane region" description="Helical" evidence="6">
    <location>
        <begin position="12"/>
        <end position="36"/>
    </location>
</feature>
<organism evidence="7 8">
    <name type="scientific">Saonia flava</name>
    <dbReference type="NCBI Taxonomy" id="523696"/>
    <lineage>
        <taxon>Bacteria</taxon>
        <taxon>Pseudomonadati</taxon>
        <taxon>Bacteroidota</taxon>
        <taxon>Flavobacteriia</taxon>
        <taxon>Flavobacteriales</taxon>
        <taxon>Flavobacteriaceae</taxon>
        <taxon>Saonia</taxon>
    </lineage>
</organism>
<dbReference type="GO" id="GO:0140359">
    <property type="term" value="F:ABC-type transporter activity"/>
    <property type="evidence" value="ECO:0007669"/>
    <property type="project" value="InterPro"/>
</dbReference>
<evidence type="ECO:0000256" key="6">
    <source>
        <dbReference type="SAM" id="Phobius"/>
    </source>
</evidence>
<evidence type="ECO:0000256" key="1">
    <source>
        <dbReference type="ARBA" id="ARBA00004651"/>
    </source>
</evidence>
<keyword evidence="5 6" id="KW-0472">Membrane</keyword>
<evidence type="ECO:0000256" key="5">
    <source>
        <dbReference type="ARBA" id="ARBA00023136"/>
    </source>
</evidence>
<evidence type="ECO:0000256" key="4">
    <source>
        <dbReference type="ARBA" id="ARBA00022989"/>
    </source>
</evidence>
<keyword evidence="4 6" id="KW-1133">Transmembrane helix</keyword>
<evidence type="ECO:0000313" key="7">
    <source>
        <dbReference type="EMBL" id="NJB70249.1"/>
    </source>
</evidence>
<comment type="caution">
    <text evidence="7">The sequence shown here is derived from an EMBL/GenBank/DDBJ whole genome shotgun (WGS) entry which is preliminary data.</text>
</comment>
<feature type="transmembrane region" description="Helical" evidence="6">
    <location>
        <begin position="95"/>
        <end position="119"/>
    </location>
</feature>
<gene>
    <name evidence="7" type="ORF">GGR42_000711</name>
</gene>
<proteinExistence type="predicted"/>
<keyword evidence="3 6" id="KW-0812">Transmembrane</keyword>
<dbReference type="NCBIfam" id="TIGR03518">
    <property type="entry name" value="ABC_perm_GldF"/>
    <property type="match status" value="1"/>
</dbReference>
<dbReference type="Proteomes" id="UP000590442">
    <property type="component" value="Unassembled WGS sequence"/>
</dbReference>
<sequence length="243" mass="27508">MLAIYKREIQSFFTSSIGYLIISLFLGLCGLFLWVFKGPFNLFDYGFADLSNFFLLVPWVFLFLIPAITMKSFSEEKKQGTLELLFIKPIGLWQTVLGKFFGSLTLTLIAVIPTFLYVYSISQLGTVGGNLDIGVVFGSYFGLFFLICSFTAMGLFASTLSENQIVAFIIGALLCFLLYYGFEGLSTLFQTDATWITIQKMGMKFHFDSIAQGILDTRDLIYFIGLTLFFLYLTVVQIKNHNR</sequence>
<feature type="transmembrane region" description="Helical" evidence="6">
    <location>
        <begin position="165"/>
        <end position="182"/>
    </location>
</feature>
<dbReference type="InterPro" id="IPR019860">
    <property type="entry name" value="Motility-assoc_ABC_perm_GldF"/>
</dbReference>
<evidence type="ECO:0000256" key="3">
    <source>
        <dbReference type="ARBA" id="ARBA00022692"/>
    </source>
</evidence>
<dbReference type="EMBL" id="JAATJJ010000001">
    <property type="protein sequence ID" value="NJB70249.1"/>
    <property type="molecule type" value="Genomic_DNA"/>
</dbReference>